<keyword evidence="3" id="KW-0969">Cilium</keyword>
<keyword evidence="2" id="KW-0282">Flagellum</keyword>
<sequence>CACERWTVFKKKERKLTSDWHREIKLDYVLAPLYRYKGDSVTKRHPGYIEICQSLREFCTGSSYEGNYNSLGFAGLGEYVYPHGVRYNGYFKNGHFHGDGTLTYPMGQQIDGIWKNGRLISFSFKFADGLEYTSPWKYCQQPNRRYTHTLTNNTHVINWTAILIIFQSEVLDGLHAAGNEYLTNLQPTKNLRDGCYDTVDGYFDPVTKCVYKDEYVLEKNEEEEKSVDEDASVDDVFHEHPEILRVCTKIEEDFILMNYRVAADNEVGYIPNLYEHWTSGIKQEVEELMKSEKLSELTNTSGSNDKSSDSGTTTDSGTTSSSSFQDSLLTT</sequence>
<name>A0AAV8XV49_9CUCU</name>
<dbReference type="PANTHER" id="PTHR46437:SF1">
    <property type="entry name" value="MORN REPEAT-CONTAINING PROTEIN 5"/>
    <property type="match status" value="1"/>
</dbReference>
<gene>
    <name evidence="6" type="ORF">NQ318_016735</name>
</gene>
<dbReference type="Gene3D" id="2.20.110.10">
    <property type="entry name" value="Histone H3 K4-specific methyltransferase SET7/9 N-terminal domain"/>
    <property type="match status" value="1"/>
</dbReference>
<evidence type="ECO:0000256" key="1">
    <source>
        <dbReference type="ARBA" id="ARBA00004230"/>
    </source>
</evidence>
<evidence type="ECO:0000256" key="5">
    <source>
        <dbReference type="SAM" id="MobiDB-lite"/>
    </source>
</evidence>
<evidence type="ECO:0000313" key="7">
    <source>
        <dbReference type="Proteomes" id="UP001162162"/>
    </source>
</evidence>
<evidence type="ECO:0000256" key="3">
    <source>
        <dbReference type="ARBA" id="ARBA00023069"/>
    </source>
</evidence>
<evidence type="ECO:0000256" key="4">
    <source>
        <dbReference type="ARBA" id="ARBA00023273"/>
    </source>
</evidence>
<evidence type="ECO:0008006" key="8">
    <source>
        <dbReference type="Google" id="ProtNLM"/>
    </source>
</evidence>
<accession>A0AAV8XV49</accession>
<reference evidence="6" key="1">
    <citation type="journal article" date="2023" name="Insect Mol. Biol.">
        <title>Genome sequencing provides insights into the evolution of gene families encoding plant cell wall-degrading enzymes in longhorned beetles.</title>
        <authorList>
            <person name="Shin N.R."/>
            <person name="Okamura Y."/>
            <person name="Kirsch R."/>
            <person name="Pauchet Y."/>
        </authorList>
    </citation>
    <scope>NUCLEOTIDE SEQUENCE</scope>
    <source>
        <strain evidence="6">AMC_N1</strain>
    </source>
</reference>
<evidence type="ECO:0000313" key="6">
    <source>
        <dbReference type="EMBL" id="KAJ8942960.1"/>
    </source>
</evidence>
<dbReference type="GO" id="GO:0031514">
    <property type="term" value="C:motile cilium"/>
    <property type="evidence" value="ECO:0007669"/>
    <property type="project" value="UniProtKB-SubCell"/>
</dbReference>
<keyword evidence="7" id="KW-1185">Reference proteome</keyword>
<feature type="region of interest" description="Disordered" evidence="5">
    <location>
        <begin position="292"/>
        <end position="331"/>
    </location>
</feature>
<feature type="compositionally biased region" description="Low complexity" evidence="5">
    <location>
        <begin position="296"/>
        <end position="323"/>
    </location>
</feature>
<comment type="caution">
    <text evidence="6">The sequence shown here is derived from an EMBL/GenBank/DDBJ whole genome shotgun (WGS) entry which is preliminary data.</text>
</comment>
<dbReference type="EMBL" id="JAPWTK010000307">
    <property type="protein sequence ID" value="KAJ8942960.1"/>
    <property type="molecule type" value="Genomic_DNA"/>
</dbReference>
<dbReference type="AlphaFoldDB" id="A0AAV8XV49"/>
<comment type="subcellular location">
    <subcellularLocation>
        <location evidence="1">Cell projection</location>
        <location evidence="1">Cilium</location>
        <location evidence="1">Flagellum</location>
    </subcellularLocation>
</comment>
<keyword evidence="4" id="KW-0966">Cell projection</keyword>
<feature type="non-terminal residue" evidence="6">
    <location>
        <position position="1"/>
    </location>
</feature>
<dbReference type="SUPFAM" id="SSF82185">
    <property type="entry name" value="Histone H3 K4-specific methyltransferase SET7/9 N-terminal domain"/>
    <property type="match status" value="1"/>
</dbReference>
<dbReference type="Proteomes" id="UP001162162">
    <property type="component" value="Unassembled WGS sequence"/>
</dbReference>
<dbReference type="PANTHER" id="PTHR46437">
    <property type="entry name" value="MORN REPEAT-CONTAINING PROTEIN 5"/>
    <property type="match status" value="1"/>
</dbReference>
<dbReference type="InterPro" id="IPR042814">
    <property type="entry name" value="Morn5"/>
</dbReference>
<evidence type="ECO:0000256" key="2">
    <source>
        <dbReference type="ARBA" id="ARBA00022846"/>
    </source>
</evidence>
<organism evidence="6 7">
    <name type="scientific">Aromia moschata</name>
    <dbReference type="NCBI Taxonomy" id="1265417"/>
    <lineage>
        <taxon>Eukaryota</taxon>
        <taxon>Metazoa</taxon>
        <taxon>Ecdysozoa</taxon>
        <taxon>Arthropoda</taxon>
        <taxon>Hexapoda</taxon>
        <taxon>Insecta</taxon>
        <taxon>Pterygota</taxon>
        <taxon>Neoptera</taxon>
        <taxon>Endopterygota</taxon>
        <taxon>Coleoptera</taxon>
        <taxon>Polyphaga</taxon>
        <taxon>Cucujiformia</taxon>
        <taxon>Chrysomeloidea</taxon>
        <taxon>Cerambycidae</taxon>
        <taxon>Cerambycinae</taxon>
        <taxon>Callichromatini</taxon>
        <taxon>Aromia</taxon>
    </lineage>
</organism>
<protein>
    <recommendedName>
        <fullName evidence="8">MORN repeat-containing protein 5</fullName>
    </recommendedName>
</protein>
<proteinExistence type="predicted"/>